<proteinExistence type="predicted"/>
<reference evidence="1" key="1">
    <citation type="submission" date="2014-11" db="EMBL/GenBank/DDBJ databases">
        <authorList>
            <person name="Amaro Gonzalez C."/>
        </authorList>
    </citation>
    <scope>NUCLEOTIDE SEQUENCE</scope>
</reference>
<dbReference type="AlphaFoldDB" id="A0A0E9T5U7"/>
<evidence type="ECO:0000313" key="1">
    <source>
        <dbReference type="EMBL" id="JAH49024.1"/>
    </source>
</evidence>
<sequence length="17" mass="1938">MQYGMSIMSPPQINNNL</sequence>
<dbReference type="EMBL" id="GBXM01059553">
    <property type="protein sequence ID" value="JAH49024.1"/>
    <property type="molecule type" value="Transcribed_RNA"/>
</dbReference>
<protein>
    <submittedName>
        <fullName evidence="1">Uncharacterized protein</fullName>
    </submittedName>
</protein>
<accession>A0A0E9T5U7</accession>
<name>A0A0E9T5U7_ANGAN</name>
<organism evidence="1">
    <name type="scientific">Anguilla anguilla</name>
    <name type="common">European freshwater eel</name>
    <name type="synonym">Muraena anguilla</name>
    <dbReference type="NCBI Taxonomy" id="7936"/>
    <lineage>
        <taxon>Eukaryota</taxon>
        <taxon>Metazoa</taxon>
        <taxon>Chordata</taxon>
        <taxon>Craniata</taxon>
        <taxon>Vertebrata</taxon>
        <taxon>Euteleostomi</taxon>
        <taxon>Actinopterygii</taxon>
        <taxon>Neopterygii</taxon>
        <taxon>Teleostei</taxon>
        <taxon>Anguilliformes</taxon>
        <taxon>Anguillidae</taxon>
        <taxon>Anguilla</taxon>
    </lineage>
</organism>
<reference evidence="1" key="2">
    <citation type="journal article" date="2015" name="Fish Shellfish Immunol.">
        <title>Early steps in the European eel (Anguilla anguilla)-Vibrio vulnificus interaction in the gills: Role of the RtxA13 toxin.</title>
        <authorList>
            <person name="Callol A."/>
            <person name="Pajuelo D."/>
            <person name="Ebbesson L."/>
            <person name="Teles M."/>
            <person name="MacKenzie S."/>
            <person name="Amaro C."/>
        </authorList>
    </citation>
    <scope>NUCLEOTIDE SEQUENCE</scope>
</reference>